<dbReference type="KEGG" id="cmar:IMCC12053_1093"/>
<organism evidence="1 2">
    <name type="scientific">Celeribacter marinus</name>
    <dbReference type="NCBI Taxonomy" id="1397108"/>
    <lineage>
        <taxon>Bacteria</taxon>
        <taxon>Pseudomonadati</taxon>
        <taxon>Pseudomonadota</taxon>
        <taxon>Alphaproteobacteria</taxon>
        <taxon>Rhodobacterales</taxon>
        <taxon>Roseobacteraceae</taxon>
        <taxon>Celeribacter</taxon>
    </lineage>
</organism>
<evidence type="ECO:0000313" key="1">
    <source>
        <dbReference type="EMBL" id="ALI55041.1"/>
    </source>
</evidence>
<evidence type="ECO:0000313" key="2">
    <source>
        <dbReference type="Proteomes" id="UP000064920"/>
    </source>
</evidence>
<proteinExistence type="predicted"/>
<dbReference type="PATRIC" id="fig|1397108.4.peg.1121"/>
<name>A0A0N9ZGW3_9RHOB</name>
<dbReference type="EMBL" id="CP012023">
    <property type="protein sequence ID" value="ALI55041.1"/>
    <property type="molecule type" value="Genomic_DNA"/>
</dbReference>
<dbReference type="Proteomes" id="UP000064920">
    <property type="component" value="Chromosome"/>
</dbReference>
<sequence>MFFVREPSHALLNVICARSDVAGRGARYPLLRRSCAQDAPV</sequence>
<reference evidence="1 2" key="1">
    <citation type="submission" date="2015-05" db="EMBL/GenBank/DDBJ databases">
        <authorList>
            <person name="Wang D.B."/>
            <person name="Wang M."/>
        </authorList>
    </citation>
    <scope>NUCLEOTIDE SEQUENCE [LARGE SCALE GENOMIC DNA]</scope>
    <source>
        <strain evidence="1 2">IMCC 12053</strain>
    </source>
</reference>
<protein>
    <submittedName>
        <fullName evidence="1">Uncharacterized protein</fullName>
    </submittedName>
</protein>
<dbReference type="STRING" id="1397108.IMCC12053_1093"/>
<gene>
    <name evidence="1" type="ORF">IMCC12053_1093</name>
</gene>
<keyword evidence="2" id="KW-1185">Reference proteome</keyword>
<accession>A0A0N9ZGW3</accession>
<dbReference type="AlphaFoldDB" id="A0A0N9ZGW3"/>